<protein>
    <submittedName>
        <fullName evidence="2">Uncharacterized protein</fullName>
    </submittedName>
</protein>
<dbReference type="AlphaFoldDB" id="A0AAD7MPC6"/>
<sequence length="285" mass="32555">MRPRSLRRTVFFIPRSLFSQWPLSAKWIPHGLAHGPFHPNHEDVPPDATEEYSFDSSLTLESYLDDFNRKIRPSLKIPSLDDPSKLCAIFFDQATPSRIKELEVMSAFSQRVMSEMLRWWRRLPQELRTQVRLGSAEAGDDGALAMQLTKAHVLLNPVDDDALAMQTRVDILSTNGKLIELKAWICMFTELNDYFLRYQTFINQLARLHDQPHDCSVLSATTDLGVITWVKKLFRPSDPLVGDKDLNHEPLPVNKSLMSSGASTQRRDFSSNQSTLVPRRSTGLF</sequence>
<reference evidence="2" key="1">
    <citation type="submission" date="2023-03" db="EMBL/GenBank/DDBJ databases">
        <title>Massive genome expansion in bonnet fungi (Mycena s.s.) driven by repeated elements and novel gene families across ecological guilds.</title>
        <authorList>
            <consortium name="Lawrence Berkeley National Laboratory"/>
            <person name="Harder C.B."/>
            <person name="Miyauchi S."/>
            <person name="Viragh M."/>
            <person name="Kuo A."/>
            <person name="Thoen E."/>
            <person name="Andreopoulos B."/>
            <person name="Lu D."/>
            <person name="Skrede I."/>
            <person name="Drula E."/>
            <person name="Henrissat B."/>
            <person name="Morin E."/>
            <person name="Kohler A."/>
            <person name="Barry K."/>
            <person name="LaButti K."/>
            <person name="Morin E."/>
            <person name="Salamov A."/>
            <person name="Lipzen A."/>
            <person name="Mereny Z."/>
            <person name="Hegedus B."/>
            <person name="Baldrian P."/>
            <person name="Stursova M."/>
            <person name="Weitz H."/>
            <person name="Taylor A."/>
            <person name="Grigoriev I.V."/>
            <person name="Nagy L.G."/>
            <person name="Martin F."/>
            <person name="Kauserud H."/>
        </authorList>
    </citation>
    <scope>NUCLEOTIDE SEQUENCE</scope>
    <source>
        <strain evidence="2">CBHHK182m</strain>
    </source>
</reference>
<comment type="caution">
    <text evidence="2">The sequence shown here is derived from an EMBL/GenBank/DDBJ whole genome shotgun (WGS) entry which is preliminary data.</text>
</comment>
<keyword evidence="3" id="KW-1185">Reference proteome</keyword>
<dbReference type="Proteomes" id="UP001215598">
    <property type="component" value="Unassembled WGS sequence"/>
</dbReference>
<feature type="region of interest" description="Disordered" evidence="1">
    <location>
        <begin position="252"/>
        <end position="285"/>
    </location>
</feature>
<evidence type="ECO:0000313" key="2">
    <source>
        <dbReference type="EMBL" id="KAJ7725086.1"/>
    </source>
</evidence>
<evidence type="ECO:0000256" key="1">
    <source>
        <dbReference type="SAM" id="MobiDB-lite"/>
    </source>
</evidence>
<gene>
    <name evidence="2" type="ORF">B0H16DRAFT_1595217</name>
</gene>
<proteinExistence type="predicted"/>
<dbReference type="EMBL" id="JARKIB010000197">
    <property type="protein sequence ID" value="KAJ7725086.1"/>
    <property type="molecule type" value="Genomic_DNA"/>
</dbReference>
<name>A0AAD7MPC6_9AGAR</name>
<organism evidence="2 3">
    <name type="scientific">Mycena metata</name>
    <dbReference type="NCBI Taxonomy" id="1033252"/>
    <lineage>
        <taxon>Eukaryota</taxon>
        <taxon>Fungi</taxon>
        <taxon>Dikarya</taxon>
        <taxon>Basidiomycota</taxon>
        <taxon>Agaricomycotina</taxon>
        <taxon>Agaricomycetes</taxon>
        <taxon>Agaricomycetidae</taxon>
        <taxon>Agaricales</taxon>
        <taxon>Marasmiineae</taxon>
        <taxon>Mycenaceae</taxon>
        <taxon>Mycena</taxon>
    </lineage>
</organism>
<feature type="compositionally biased region" description="Polar residues" evidence="1">
    <location>
        <begin position="256"/>
        <end position="276"/>
    </location>
</feature>
<accession>A0AAD7MPC6</accession>
<evidence type="ECO:0000313" key="3">
    <source>
        <dbReference type="Proteomes" id="UP001215598"/>
    </source>
</evidence>